<comment type="caution">
    <text evidence="1">The sequence shown here is derived from an EMBL/GenBank/DDBJ whole genome shotgun (WGS) entry which is preliminary data.</text>
</comment>
<proteinExistence type="predicted"/>
<dbReference type="PANTHER" id="PTHR16469:SF27">
    <property type="entry name" value="UBIQUITIN-ASSOCIATED AND SH3 DOMAIN-CONTAINING BA-RELATED"/>
    <property type="match status" value="1"/>
</dbReference>
<dbReference type="PANTHER" id="PTHR16469">
    <property type="entry name" value="UBIQUITIN-ASSOCIATED AND SH3 DOMAIN-CONTAINING BA-RELATED"/>
    <property type="match status" value="1"/>
</dbReference>
<organism evidence="1 2">
    <name type="scientific">Blepharisma stoltei</name>
    <dbReference type="NCBI Taxonomy" id="1481888"/>
    <lineage>
        <taxon>Eukaryota</taxon>
        <taxon>Sar</taxon>
        <taxon>Alveolata</taxon>
        <taxon>Ciliophora</taxon>
        <taxon>Postciliodesmatophora</taxon>
        <taxon>Heterotrichea</taxon>
        <taxon>Heterotrichida</taxon>
        <taxon>Blepharismidae</taxon>
        <taxon>Blepharisma</taxon>
    </lineage>
</organism>
<evidence type="ECO:0000313" key="2">
    <source>
        <dbReference type="Proteomes" id="UP001162131"/>
    </source>
</evidence>
<dbReference type="Gene3D" id="3.40.50.1240">
    <property type="entry name" value="Phosphoglycerate mutase-like"/>
    <property type="match status" value="1"/>
</dbReference>
<dbReference type="SUPFAM" id="SSF53254">
    <property type="entry name" value="Phosphoglycerate mutase-like"/>
    <property type="match status" value="1"/>
</dbReference>
<gene>
    <name evidence="1" type="ORF">BSTOLATCC_MIC7618</name>
</gene>
<reference evidence="1" key="1">
    <citation type="submission" date="2021-09" db="EMBL/GenBank/DDBJ databases">
        <authorList>
            <consortium name="AG Swart"/>
            <person name="Singh M."/>
            <person name="Singh A."/>
            <person name="Seah K."/>
            <person name="Emmerich C."/>
        </authorList>
    </citation>
    <scope>NUCLEOTIDE SEQUENCE</scope>
    <source>
        <strain evidence="1">ATCC30299</strain>
    </source>
</reference>
<dbReference type="InterPro" id="IPR029033">
    <property type="entry name" value="His_PPase_superfam"/>
</dbReference>
<dbReference type="CDD" id="cd07067">
    <property type="entry name" value="HP_PGM_like"/>
    <property type="match status" value="1"/>
</dbReference>
<keyword evidence="2" id="KW-1185">Reference proteome</keyword>
<dbReference type="Pfam" id="PF00300">
    <property type="entry name" value="His_Phos_1"/>
    <property type="match status" value="1"/>
</dbReference>
<dbReference type="InterPro" id="IPR013078">
    <property type="entry name" value="His_Pase_superF_clade-1"/>
</dbReference>
<name>A0AAU9IEK4_9CILI</name>
<sequence>MSNKKLYFVLRHGERGDRHATTREFPVNFDPTLTEKGLIQAQQSAQKIYSLIPSGKTVHLVSSPTLRCIETAAAIASLFNIPIHIEEGFGALVAGLGNSPFDGLTHNLWGIEEVEKFCGAKIIMNNHLARPTFPEPDEIYKRRIQYVWDTYTEILQEDVLIIVSHMIVVQSLTSILLNTDFLVSEEGYCRLTIAEETDEGVNVLQTADYSHATQ</sequence>
<dbReference type="Proteomes" id="UP001162131">
    <property type="component" value="Unassembled WGS sequence"/>
</dbReference>
<evidence type="ECO:0000313" key="1">
    <source>
        <dbReference type="EMBL" id="CAG9312826.1"/>
    </source>
</evidence>
<evidence type="ECO:0008006" key="3">
    <source>
        <dbReference type="Google" id="ProtNLM"/>
    </source>
</evidence>
<dbReference type="EMBL" id="CAJZBQ010000009">
    <property type="protein sequence ID" value="CAG9312826.1"/>
    <property type="molecule type" value="Genomic_DNA"/>
</dbReference>
<accession>A0AAU9IEK4</accession>
<dbReference type="AlphaFoldDB" id="A0AAU9IEK4"/>
<protein>
    <recommendedName>
        <fullName evidence="3">Phosphoglycerate mutase-like protein</fullName>
    </recommendedName>
</protein>
<dbReference type="InterPro" id="IPR051710">
    <property type="entry name" value="Phosphatase_SH3-domain"/>
</dbReference>